<comment type="caution">
    <text evidence="5">The sequence shown here is derived from an EMBL/GenBank/DDBJ whole genome shotgun (WGS) entry which is preliminary data.</text>
</comment>
<dbReference type="Pfam" id="PF12840">
    <property type="entry name" value="HTH_20"/>
    <property type="match status" value="1"/>
</dbReference>
<evidence type="ECO:0000256" key="2">
    <source>
        <dbReference type="ARBA" id="ARBA00023125"/>
    </source>
</evidence>
<sequence length="350" mass="38229">MAVCHKMHAVSCRSVPADHANDVAFCFMVRYELLGMDVADLRFAVSPLNEAVLSLRAWRDPGRFPLQLRWLHALEAVRGSLDEAMLLALTDVRLWTPDFLNPRPHSPLTRFDDELAKLASTDPTVIERDLRAVHGATPLPEPLQGSAAEVLNRIIDALATYWRFCFEPHWPRMRAILEGDVTFRGRQIAQRGLATMLSGLSDTVRLVGNVVEVRLRSKLDYARPANGGLTLVPSLWTTNASTPISADEPPMILYSARGAATLWEPQVLPAPDGLAGLLGTTRAGLLSHLDTPASSTELAARLGVTPTAVNQHLRALRAGGLLVGTRHGRSVLYRRSDLGDMLVTSAAPHS</sequence>
<dbReference type="InterPro" id="IPR036388">
    <property type="entry name" value="WH-like_DNA-bd_sf"/>
</dbReference>
<name>A0ABS0K1C9_9ACTN</name>
<evidence type="ECO:0000259" key="4">
    <source>
        <dbReference type="PROSITE" id="PS50987"/>
    </source>
</evidence>
<dbReference type="Gene3D" id="1.10.10.10">
    <property type="entry name" value="Winged helix-like DNA-binding domain superfamily/Winged helix DNA-binding domain"/>
    <property type="match status" value="1"/>
</dbReference>
<dbReference type="InterPro" id="IPR051011">
    <property type="entry name" value="Metal_resp_trans_reg"/>
</dbReference>
<keyword evidence="1" id="KW-0805">Transcription regulation</keyword>
<dbReference type="InterPro" id="IPR036390">
    <property type="entry name" value="WH_DNA-bd_sf"/>
</dbReference>
<dbReference type="SMART" id="SM00419">
    <property type="entry name" value="HTH_CRP"/>
    <property type="match status" value="1"/>
</dbReference>
<dbReference type="SMART" id="SM00418">
    <property type="entry name" value="HTH_ARSR"/>
    <property type="match status" value="1"/>
</dbReference>
<dbReference type="EMBL" id="JADOTY010000001">
    <property type="protein sequence ID" value="MBG6101817.1"/>
    <property type="molecule type" value="Genomic_DNA"/>
</dbReference>
<feature type="domain" description="HTH arsR-type" evidence="4">
    <location>
        <begin position="262"/>
        <end position="350"/>
    </location>
</feature>
<accession>A0ABS0K1C9</accession>
<keyword evidence="3" id="KW-0804">Transcription</keyword>
<dbReference type="RefSeq" id="WP_307788565.1">
    <property type="nucleotide sequence ID" value="NZ_JADOTY010000001.1"/>
</dbReference>
<proteinExistence type="predicted"/>
<dbReference type="PROSITE" id="PS50987">
    <property type="entry name" value="HTH_ARSR_2"/>
    <property type="match status" value="1"/>
</dbReference>
<dbReference type="SUPFAM" id="SSF46785">
    <property type="entry name" value="Winged helix' DNA-binding domain"/>
    <property type="match status" value="1"/>
</dbReference>
<gene>
    <name evidence="5" type="ORF">IW249_002231</name>
</gene>
<protein>
    <submittedName>
        <fullName evidence="5">DNA-binding transcriptional ArsR family regulator</fullName>
    </submittedName>
</protein>
<dbReference type="CDD" id="cd00090">
    <property type="entry name" value="HTH_ARSR"/>
    <property type="match status" value="1"/>
</dbReference>
<dbReference type="PANTHER" id="PTHR43132">
    <property type="entry name" value="ARSENICAL RESISTANCE OPERON REPRESSOR ARSR-RELATED"/>
    <property type="match status" value="1"/>
</dbReference>
<dbReference type="InterPro" id="IPR001845">
    <property type="entry name" value="HTH_ArsR_DNA-bd_dom"/>
</dbReference>
<dbReference type="InterPro" id="IPR012318">
    <property type="entry name" value="HTH_CRP"/>
</dbReference>
<evidence type="ECO:0000256" key="1">
    <source>
        <dbReference type="ARBA" id="ARBA00023015"/>
    </source>
</evidence>
<reference evidence="5 6" key="1">
    <citation type="submission" date="2020-11" db="EMBL/GenBank/DDBJ databases">
        <title>Sequencing the genomes of 1000 actinobacteria strains.</title>
        <authorList>
            <person name="Klenk H.-P."/>
        </authorList>
    </citation>
    <scope>NUCLEOTIDE SEQUENCE [LARGE SCALE GENOMIC DNA]</scope>
    <source>
        <strain evidence="5 6">DSM 101695</strain>
    </source>
</reference>
<dbReference type="GO" id="GO:0003677">
    <property type="term" value="F:DNA binding"/>
    <property type="evidence" value="ECO:0007669"/>
    <property type="project" value="UniProtKB-KW"/>
</dbReference>
<organism evidence="5 6">
    <name type="scientific">Micromonospora vinacea</name>
    <dbReference type="NCBI Taxonomy" id="709878"/>
    <lineage>
        <taxon>Bacteria</taxon>
        <taxon>Bacillati</taxon>
        <taxon>Actinomycetota</taxon>
        <taxon>Actinomycetes</taxon>
        <taxon>Micromonosporales</taxon>
        <taxon>Micromonosporaceae</taxon>
        <taxon>Micromonospora</taxon>
    </lineage>
</organism>
<dbReference type="InterPro" id="IPR011991">
    <property type="entry name" value="ArsR-like_HTH"/>
</dbReference>
<evidence type="ECO:0000256" key="3">
    <source>
        <dbReference type="ARBA" id="ARBA00023163"/>
    </source>
</evidence>
<dbReference type="PANTHER" id="PTHR43132:SF6">
    <property type="entry name" value="HTH-TYPE TRANSCRIPTIONAL REPRESSOR CZRA"/>
    <property type="match status" value="1"/>
</dbReference>
<keyword evidence="2 5" id="KW-0238">DNA-binding</keyword>
<dbReference type="Proteomes" id="UP000631791">
    <property type="component" value="Unassembled WGS sequence"/>
</dbReference>
<evidence type="ECO:0000313" key="6">
    <source>
        <dbReference type="Proteomes" id="UP000631791"/>
    </source>
</evidence>
<evidence type="ECO:0000313" key="5">
    <source>
        <dbReference type="EMBL" id="MBG6101817.1"/>
    </source>
</evidence>
<keyword evidence="6" id="KW-1185">Reference proteome</keyword>